<comment type="caution">
    <text evidence="1">The sequence shown here is derived from an EMBL/GenBank/DDBJ whole genome shotgun (WGS) entry which is preliminary data.</text>
</comment>
<sequence>MTELKKATSWQVLIKVSHLLFTTLKTMSKSALNMAGTPEINDGIRDLKAYMEENPSLWQQPAYRWAAEAMLWRFNGLLTDHKEEEEEIQKKKTTVGNSTVEAILTTVETGHSPTSVPPMAKEYVLTASSMLDQLMALSDAGINSSDQAVATSTFSETEQIAILEELDKILLKCKSADAPEELRPKPVKDSRLQFIEELRYSNILEESRQQSIEDLKAEHQRVLADLTKKHEAIKFENRNLKVDRNKELEELRKGNSTLRGMSSGLEQEVTQLRAELQLKPSALEWATSELKDEVYRLKRDNSKLIESLLGEQLKTNMSSSKIQELQAKVVTLEEERTILEPLIEVGVAVRKRVFEQAKYAVSLGEIFSRADHKIIREGNDHCHRAKCLADAAIFKLFYLSGSSNEALYNKIYYIDSQADVMSLPLKLRQALDSNASIRTVPVINDSTTSLESLVTWQTLKISSARNSGSGLNARQTQERSNSESVATTAMILLTAKLPQHFSVSQTAAGNFAAIPQEANALKNSVAQQLGDQD</sequence>
<evidence type="ECO:0000313" key="1">
    <source>
        <dbReference type="EMBL" id="TGO83025.1"/>
    </source>
</evidence>
<keyword evidence="2" id="KW-1185">Reference proteome</keyword>
<evidence type="ECO:0000313" key="2">
    <source>
        <dbReference type="Proteomes" id="UP000297280"/>
    </source>
</evidence>
<dbReference type="EMBL" id="PQXO01000715">
    <property type="protein sequence ID" value="TGO83025.1"/>
    <property type="molecule type" value="Genomic_DNA"/>
</dbReference>
<reference evidence="1 2" key="1">
    <citation type="submission" date="2017-12" db="EMBL/GenBank/DDBJ databases">
        <title>Comparative genomics of Botrytis spp.</title>
        <authorList>
            <person name="Valero-Jimenez C.A."/>
            <person name="Tapia P."/>
            <person name="Veloso J."/>
            <person name="Silva-Moreno E."/>
            <person name="Staats M."/>
            <person name="Valdes J.H."/>
            <person name="Van Kan J.A.L."/>
        </authorList>
    </citation>
    <scope>NUCLEOTIDE SEQUENCE [LARGE SCALE GENOMIC DNA]</scope>
    <source>
        <strain evidence="1 2">MUCL3349</strain>
    </source>
</reference>
<dbReference type="Proteomes" id="UP000297280">
    <property type="component" value="Unassembled WGS sequence"/>
</dbReference>
<gene>
    <name evidence="1" type="ORF">BPOR_0716g00010</name>
</gene>
<protein>
    <submittedName>
        <fullName evidence="1">Uncharacterized protein</fullName>
    </submittedName>
</protein>
<accession>A0A4Z1KP80</accession>
<name>A0A4Z1KP80_9HELO</name>
<proteinExistence type="predicted"/>
<organism evidence="1 2">
    <name type="scientific">Botrytis porri</name>
    <dbReference type="NCBI Taxonomy" id="87229"/>
    <lineage>
        <taxon>Eukaryota</taxon>
        <taxon>Fungi</taxon>
        <taxon>Dikarya</taxon>
        <taxon>Ascomycota</taxon>
        <taxon>Pezizomycotina</taxon>
        <taxon>Leotiomycetes</taxon>
        <taxon>Helotiales</taxon>
        <taxon>Sclerotiniaceae</taxon>
        <taxon>Botrytis</taxon>
    </lineage>
</organism>
<dbReference type="AlphaFoldDB" id="A0A4Z1KP80"/>